<dbReference type="InterPro" id="IPR001962">
    <property type="entry name" value="Asn_synthase"/>
</dbReference>
<evidence type="ECO:0000313" key="6">
    <source>
        <dbReference type="Proteomes" id="UP000566071"/>
    </source>
</evidence>
<comment type="caution">
    <text evidence="5">The sequence shown here is derived from an EMBL/GenBank/DDBJ whole genome shotgun (WGS) entry which is preliminary data.</text>
</comment>
<comment type="pathway">
    <text evidence="1">Amino-acid biosynthesis; L-asparagine biosynthesis; L-asparagine from L-aspartate (L-Gln route): step 1/1.</text>
</comment>
<evidence type="ECO:0000256" key="2">
    <source>
        <dbReference type="ARBA" id="ARBA00012737"/>
    </source>
</evidence>
<evidence type="ECO:0000256" key="1">
    <source>
        <dbReference type="ARBA" id="ARBA00005187"/>
    </source>
</evidence>
<dbReference type="SUPFAM" id="SSF52402">
    <property type="entry name" value="Adenine nucleotide alpha hydrolases-like"/>
    <property type="match status" value="1"/>
</dbReference>
<protein>
    <recommendedName>
        <fullName evidence="2">asparagine synthase (glutamine-hydrolyzing)</fullName>
        <ecNumber evidence="2">6.3.5.4</ecNumber>
    </recommendedName>
</protein>
<comment type="catalytic activity">
    <reaction evidence="3">
        <text>L-aspartate + L-glutamine + ATP + H2O = L-asparagine + L-glutamate + AMP + diphosphate + H(+)</text>
        <dbReference type="Rhea" id="RHEA:12228"/>
        <dbReference type="ChEBI" id="CHEBI:15377"/>
        <dbReference type="ChEBI" id="CHEBI:15378"/>
        <dbReference type="ChEBI" id="CHEBI:29985"/>
        <dbReference type="ChEBI" id="CHEBI:29991"/>
        <dbReference type="ChEBI" id="CHEBI:30616"/>
        <dbReference type="ChEBI" id="CHEBI:33019"/>
        <dbReference type="ChEBI" id="CHEBI:58048"/>
        <dbReference type="ChEBI" id="CHEBI:58359"/>
        <dbReference type="ChEBI" id="CHEBI:456215"/>
        <dbReference type="EC" id="6.3.5.4"/>
    </reaction>
</comment>
<dbReference type="Pfam" id="PF00733">
    <property type="entry name" value="Asn_synthase"/>
    <property type="match status" value="1"/>
</dbReference>
<evidence type="ECO:0000256" key="3">
    <source>
        <dbReference type="ARBA" id="ARBA00048741"/>
    </source>
</evidence>
<proteinExistence type="predicted"/>
<dbReference type="Gene3D" id="3.40.50.620">
    <property type="entry name" value="HUPs"/>
    <property type="match status" value="1"/>
</dbReference>
<accession>A0ABX1W0X1</accession>
<organism evidence="5 6">
    <name type="scientific">Mucilaginibacter humi</name>
    <dbReference type="NCBI Taxonomy" id="2732510"/>
    <lineage>
        <taxon>Bacteria</taxon>
        <taxon>Pseudomonadati</taxon>
        <taxon>Bacteroidota</taxon>
        <taxon>Sphingobacteriia</taxon>
        <taxon>Sphingobacteriales</taxon>
        <taxon>Sphingobacteriaceae</taxon>
        <taxon>Mucilaginibacter</taxon>
    </lineage>
</organism>
<feature type="domain" description="Asparagine synthetase" evidence="4">
    <location>
        <begin position="78"/>
        <end position="117"/>
    </location>
</feature>
<evidence type="ECO:0000259" key="4">
    <source>
        <dbReference type="Pfam" id="PF00733"/>
    </source>
</evidence>
<dbReference type="InterPro" id="IPR014729">
    <property type="entry name" value="Rossmann-like_a/b/a_fold"/>
</dbReference>
<dbReference type="PANTHER" id="PTHR43284">
    <property type="entry name" value="ASPARAGINE SYNTHETASE (GLUTAMINE-HYDROLYZING)"/>
    <property type="match status" value="1"/>
</dbReference>
<gene>
    <name evidence="5" type="ORF">HK413_01860</name>
</gene>
<dbReference type="EC" id="6.3.5.4" evidence="2"/>
<dbReference type="InterPro" id="IPR051786">
    <property type="entry name" value="ASN_synthetase/amidase"/>
</dbReference>
<keyword evidence="6" id="KW-1185">Reference proteome</keyword>
<reference evidence="5 6" key="1">
    <citation type="submission" date="2020-05" db="EMBL/GenBank/DDBJ databases">
        <authorList>
            <person name="Khan S.A."/>
            <person name="Jeon C.O."/>
            <person name="Chun B.H."/>
        </authorList>
    </citation>
    <scope>NUCLEOTIDE SEQUENCE [LARGE SCALE GENOMIC DNA]</scope>
    <source>
        <strain evidence="5 6">S1162</strain>
    </source>
</reference>
<name>A0ABX1W0X1_9SPHI</name>
<evidence type="ECO:0000313" key="5">
    <source>
        <dbReference type="EMBL" id="NNU33228.1"/>
    </source>
</evidence>
<dbReference type="EMBL" id="JABFCR010000005">
    <property type="protein sequence ID" value="NNU33228.1"/>
    <property type="molecule type" value="Genomic_DNA"/>
</dbReference>
<dbReference type="Proteomes" id="UP000566071">
    <property type="component" value="Unassembled WGS sequence"/>
</dbReference>
<dbReference type="PANTHER" id="PTHR43284:SF1">
    <property type="entry name" value="ASPARAGINE SYNTHETASE"/>
    <property type="match status" value="1"/>
</dbReference>
<sequence length="122" mass="14019">MPEIDKSINTQFLYNQMFRASEQRVDTTLYKHIHRLAPAHTLTLDLESKTPLLKQYWHLDADTEIKFDTRQEYYDALLHHFETAVKCRLRTAYPIGVELSGGMDSSGITGVASHILKKKAVV</sequence>